<dbReference type="InterPro" id="IPR009593">
    <property type="entry name" value="DUF1203"/>
</dbReference>
<dbReference type="RefSeq" id="WP_283425380.1">
    <property type="nucleotide sequence ID" value="NZ_FXTY01000002.1"/>
</dbReference>
<proteinExistence type="predicted"/>
<dbReference type="PIRSF" id="PIRSF034110">
    <property type="entry name" value="DUF1203"/>
    <property type="match status" value="1"/>
</dbReference>
<protein>
    <recommendedName>
        <fullName evidence="3">DUF1203 domain-containing protein</fullName>
    </recommendedName>
</protein>
<gene>
    <name evidence="1" type="ORF">SAMN06265373_102661</name>
</gene>
<evidence type="ECO:0000313" key="2">
    <source>
        <dbReference type="Proteomes" id="UP001157961"/>
    </source>
</evidence>
<keyword evidence="2" id="KW-1185">Reference proteome</keyword>
<reference evidence="1 2" key="1">
    <citation type="submission" date="2017-05" db="EMBL/GenBank/DDBJ databases">
        <authorList>
            <person name="Varghese N."/>
            <person name="Submissions S."/>
        </authorList>
    </citation>
    <scope>NUCLEOTIDE SEQUENCE [LARGE SCALE GENOMIC DNA]</scope>
    <source>
        <strain evidence="1 2">DSM 29734</strain>
    </source>
</reference>
<dbReference type="Pfam" id="PF06718">
    <property type="entry name" value="DUF1203"/>
    <property type="match status" value="1"/>
</dbReference>
<evidence type="ECO:0008006" key="3">
    <source>
        <dbReference type="Google" id="ProtNLM"/>
    </source>
</evidence>
<dbReference type="EMBL" id="FXTY01000002">
    <property type="protein sequence ID" value="SMP14319.1"/>
    <property type="molecule type" value="Genomic_DNA"/>
</dbReference>
<organism evidence="1 2">
    <name type="scientific">Shimia sagamensis</name>
    <dbReference type="NCBI Taxonomy" id="1566352"/>
    <lineage>
        <taxon>Bacteria</taxon>
        <taxon>Pseudomonadati</taxon>
        <taxon>Pseudomonadota</taxon>
        <taxon>Alphaproteobacteria</taxon>
        <taxon>Rhodobacterales</taxon>
        <taxon>Roseobacteraceae</taxon>
    </lineage>
</organism>
<accession>A0ABY1NPT3</accession>
<name>A0ABY1NPT3_9RHOB</name>
<comment type="caution">
    <text evidence="1">The sequence shown here is derived from an EMBL/GenBank/DDBJ whole genome shotgun (WGS) entry which is preliminary data.</text>
</comment>
<sequence length="154" mass="16489">MTIHFHPLPADHIAAIRGTRTDAYGNAVEVAISDGDGIPCRACLKVTPDGAPFLILAHRPFEGQNAYTETGPIFLCEDCSGTTPSSTLPDILTAPTYIVRGYSADERIVYGTGQVTPTADIAAYAESLLAREDIAFVDVRSASNNCFLCRVKPQ</sequence>
<evidence type="ECO:0000313" key="1">
    <source>
        <dbReference type="EMBL" id="SMP14319.1"/>
    </source>
</evidence>
<dbReference type="Proteomes" id="UP001157961">
    <property type="component" value="Unassembled WGS sequence"/>
</dbReference>